<keyword evidence="9" id="KW-0862">Zinc</keyword>
<feature type="active site" description="Nucleophile" evidence="8">
    <location>
        <position position="11"/>
    </location>
</feature>
<feature type="active site" description="Nucleophile" evidence="8">
    <location>
        <position position="9"/>
    </location>
</feature>
<evidence type="ECO:0000313" key="10">
    <source>
        <dbReference type="EMBL" id="OGH78472.1"/>
    </source>
</evidence>
<accession>A0A1F6N3L6</accession>
<keyword evidence="2 7" id="KW-0963">Cytoplasm</keyword>
<dbReference type="InterPro" id="IPR004446">
    <property type="entry name" value="Heptose_bisP_phosphatase"/>
</dbReference>
<dbReference type="GO" id="GO:0046872">
    <property type="term" value="F:metal ion binding"/>
    <property type="evidence" value="ECO:0007669"/>
    <property type="project" value="UniProtKB-KW"/>
</dbReference>
<organism evidence="10 11">
    <name type="scientific">Candidatus Magasanikbacteria bacterium RIFCSPLOWO2_01_FULL_40_15</name>
    <dbReference type="NCBI Taxonomy" id="1798686"/>
    <lineage>
        <taxon>Bacteria</taxon>
        <taxon>Candidatus Magasanikiibacteriota</taxon>
    </lineage>
</organism>
<keyword evidence="9" id="KW-0460">Magnesium</keyword>
<evidence type="ECO:0000256" key="1">
    <source>
        <dbReference type="ARBA" id="ARBA00004496"/>
    </source>
</evidence>
<dbReference type="InterPro" id="IPR023214">
    <property type="entry name" value="HAD_sf"/>
</dbReference>
<feature type="binding site" evidence="9">
    <location>
        <position position="11"/>
    </location>
    <ligand>
        <name>Mg(2+)</name>
        <dbReference type="ChEBI" id="CHEBI:18420"/>
    </ligand>
</feature>
<evidence type="ECO:0000313" key="11">
    <source>
        <dbReference type="Proteomes" id="UP000177040"/>
    </source>
</evidence>
<evidence type="ECO:0000256" key="7">
    <source>
        <dbReference type="PIRNR" id="PIRNR004682"/>
    </source>
</evidence>
<dbReference type="InterPro" id="IPR006543">
    <property type="entry name" value="Histidinol-phos"/>
</dbReference>
<name>A0A1F6N3L6_9BACT</name>
<evidence type="ECO:0000256" key="2">
    <source>
        <dbReference type="ARBA" id="ARBA00022490"/>
    </source>
</evidence>
<sequence>MKHRAVFFDRDGILNDTVDRGEDFFVQGKKVRYTAPFSYKEFCPKTGIEEVLNTIHSLDFLCILVTNQPDITYGTMSLVEHERIMSEVKTWPLDDIFVCMHGRDGGCVCKKPLPGMILEAAKKWNIDLGRSFIVGDTQNDIQAGTNAGCQAILIDAVNNQELAAEHRIKNLDELPKLLSTL</sequence>
<dbReference type="Proteomes" id="UP000177040">
    <property type="component" value="Unassembled WGS sequence"/>
</dbReference>
<dbReference type="InterPro" id="IPR006549">
    <property type="entry name" value="HAD-SF_hydro_IIIA"/>
</dbReference>
<dbReference type="PIRSF" id="PIRSF004682">
    <property type="entry name" value="GmhB"/>
    <property type="match status" value="1"/>
</dbReference>
<gene>
    <name evidence="10" type="ORF">A2983_03070</name>
</gene>
<evidence type="ECO:0000256" key="6">
    <source>
        <dbReference type="ARBA" id="ARBA00031828"/>
    </source>
</evidence>
<dbReference type="PANTHER" id="PTHR42891:SF1">
    <property type="entry name" value="D-GLYCERO-BETA-D-MANNO-HEPTOSE-1,7-BISPHOSPHATE 7-PHOSPHATASE"/>
    <property type="match status" value="1"/>
</dbReference>
<comment type="caution">
    <text evidence="10">The sequence shown here is derived from an EMBL/GenBank/DDBJ whole genome shotgun (WGS) entry which is preliminary data.</text>
</comment>
<comment type="cofactor">
    <cofactor evidence="9">
        <name>Mg(2+)</name>
        <dbReference type="ChEBI" id="CHEBI:18420"/>
    </cofactor>
</comment>
<feature type="binding site" evidence="9">
    <location>
        <position position="99"/>
    </location>
    <ligand>
        <name>Zn(2+)</name>
        <dbReference type="ChEBI" id="CHEBI:29105"/>
    </ligand>
</feature>
<proteinExistence type="inferred from homology"/>
<dbReference type="Gene3D" id="3.40.50.1000">
    <property type="entry name" value="HAD superfamily/HAD-like"/>
    <property type="match status" value="1"/>
</dbReference>
<dbReference type="InterPro" id="IPR036412">
    <property type="entry name" value="HAD-like_sf"/>
</dbReference>
<dbReference type="NCBIfam" id="TIGR01656">
    <property type="entry name" value="Histidinol-ppas"/>
    <property type="match status" value="1"/>
</dbReference>
<comment type="similarity">
    <text evidence="7">Belongs to the gmhB family.</text>
</comment>
<feature type="binding site" evidence="9">
    <location>
        <position position="109"/>
    </location>
    <ligand>
        <name>Zn(2+)</name>
        <dbReference type="ChEBI" id="CHEBI:29105"/>
    </ligand>
</feature>
<feature type="binding site" evidence="9">
    <location>
        <position position="9"/>
    </location>
    <ligand>
        <name>Mg(2+)</name>
        <dbReference type="ChEBI" id="CHEBI:18420"/>
    </ligand>
</feature>
<dbReference type="GO" id="GO:0016791">
    <property type="term" value="F:phosphatase activity"/>
    <property type="evidence" value="ECO:0007669"/>
    <property type="project" value="InterPro"/>
</dbReference>
<feature type="binding site" evidence="9">
    <location>
        <position position="101"/>
    </location>
    <ligand>
        <name>Zn(2+)</name>
        <dbReference type="ChEBI" id="CHEBI:29105"/>
    </ligand>
</feature>
<dbReference type="SUPFAM" id="SSF56784">
    <property type="entry name" value="HAD-like"/>
    <property type="match status" value="1"/>
</dbReference>
<comment type="subcellular location">
    <subcellularLocation>
        <location evidence="1 7">Cytoplasm</location>
    </subcellularLocation>
</comment>
<evidence type="ECO:0000256" key="8">
    <source>
        <dbReference type="PIRSR" id="PIRSR004682-1"/>
    </source>
</evidence>
<dbReference type="GO" id="GO:0005975">
    <property type="term" value="P:carbohydrate metabolic process"/>
    <property type="evidence" value="ECO:0007669"/>
    <property type="project" value="InterPro"/>
</dbReference>
<feature type="binding site" evidence="9">
    <location>
        <position position="136"/>
    </location>
    <ligand>
        <name>Mg(2+)</name>
        <dbReference type="ChEBI" id="CHEBI:18420"/>
    </ligand>
</feature>
<protein>
    <recommendedName>
        <fullName evidence="6 7">D,D-heptose 1,7-bisphosphate phosphatase</fullName>
        <ecNumber evidence="7">3.1.3.-</ecNumber>
    </recommendedName>
</protein>
<keyword evidence="5 7" id="KW-0119">Carbohydrate metabolism</keyword>
<dbReference type="EMBL" id="MFQH01000009">
    <property type="protein sequence ID" value="OGH78472.1"/>
    <property type="molecule type" value="Genomic_DNA"/>
</dbReference>
<dbReference type="AlphaFoldDB" id="A0A1F6N3L6"/>
<feature type="binding site" evidence="9">
    <location>
        <position position="107"/>
    </location>
    <ligand>
        <name>Zn(2+)</name>
        <dbReference type="ChEBI" id="CHEBI:29105"/>
    </ligand>
</feature>
<dbReference type="PANTHER" id="PTHR42891">
    <property type="entry name" value="D-GLYCERO-BETA-D-MANNO-HEPTOSE-1,7-BISPHOSPHATE 7-PHOSPHATASE"/>
    <property type="match status" value="1"/>
</dbReference>
<keyword evidence="4 7" id="KW-0378">Hydrolase</keyword>
<reference evidence="10 11" key="1">
    <citation type="journal article" date="2016" name="Nat. Commun.">
        <title>Thousands of microbial genomes shed light on interconnected biogeochemical processes in an aquifer system.</title>
        <authorList>
            <person name="Anantharaman K."/>
            <person name="Brown C.T."/>
            <person name="Hug L.A."/>
            <person name="Sharon I."/>
            <person name="Castelle C.J."/>
            <person name="Probst A.J."/>
            <person name="Thomas B.C."/>
            <person name="Singh A."/>
            <person name="Wilkins M.J."/>
            <person name="Karaoz U."/>
            <person name="Brodie E.L."/>
            <person name="Williams K.H."/>
            <person name="Hubbard S.S."/>
            <person name="Banfield J.F."/>
        </authorList>
    </citation>
    <scope>NUCLEOTIDE SEQUENCE [LARGE SCALE GENOMIC DNA]</scope>
</reference>
<dbReference type="NCBIfam" id="TIGR01662">
    <property type="entry name" value="HAD-SF-IIIA"/>
    <property type="match status" value="1"/>
</dbReference>
<dbReference type="Pfam" id="PF13242">
    <property type="entry name" value="Hydrolase_like"/>
    <property type="match status" value="1"/>
</dbReference>
<keyword evidence="3 9" id="KW-0479">Metal-binding</keyword>
<evidence type="ECO:0000256" key="5">
    <source>
        <dbReference type="ARBA" id="ARBA00023277"/>
    </source>
</evidence>
<dbReference type="GO" id="GO:0005737">
    <property type="term" value="C:cytoplasm"/>
    <property type="evidence" value="ECO:0007669"/>
    <property type="project" value="UniProtKB-SubCell"/>
</dbReference>
<comment type="cofactor">
    <cofactor evidence="9">
        <name>Zn(2+)</name>
        <dbReference type="ChEBI" id="CHEBI:29105"/>
    </cofactor>
</comment>
<evidence type="ECO:0000256" key="4">
    <source>
        <dbReference type="ARBA" id="ARBA00022801"/>
    </source>
</evidence>
<evidence type="ECO:0000256" key="3">
    <source>
        <dbReference type="ARBA" id="ARBA00022723"/>
    </source>
</evidence>
<evidence type="ECO:0000256" key="9">
    <source>
        <dbReference type="PIRSR" id="PIRSR004682-4"/>
    </source>
</evidence>
<dbReference type="EC" id="3.1.3.-" evidence="7"/>